<evidence type="ECO:0000313" key="1">
    <source>
        <dbReference type="EMBL" id="MPM08663.1"/>
    </source>
</evidence>
<proteinExistence type="predicted"/>
<dbReference type="AlphaFoldDB" id="A0A644X2Z0"/>
<evidence type="ECO:0008006" key="2">
    <source>
        <dbReference type="Google" id="ProtNLM"/>
    </source>
</evidence>
<protein>
    <recommendedName>
        <fullName evidence="2">NAD-specific glutamate dehydrogenase</fullName>
    </recommendedName>
</protein>
<accession>A0A644X2Z0</accession>
<gene>
    <name evidence="1" type="ORF">SDC9_54977</name>
</gene>
<sequence>MDIRRVLLVVDSHGDVIGRPGVPAHRRGVLVLREGRLLGRVVGGVVADDVAQEQGVGHAMWYMELCSQLVGHGVADSQKGVGECHACDGRGVVHLLPCLLVIAVAIGLRQVLEDHACSLEAQSIGVVGGHAGGKGLQGMGQDIQTAACRQALGLAHGQFTVDDSHARGEGIVGDGPLHAGFFIGDDGKRSDLAAGSAGGGDADKLCLLSHVGEGVDAFLDIHEPEGEAFELHLRMLIEQPHDLCCIHRGSSAQADEHIGLEGVDELHPLGDRCQGRVGFDLVEGLGLDAQAVQGIGDFLDHPAGEEEGVGDDESALLALQFAQCNGQRAVLEVDFGRQFEPEHVFSPCSFGLDVQQVLGPYVFADGVVAPAAAAQGQGRFKAEVVDIADCTLAGGHVHQDSAGLNGLTEGFHFFGLCLVDVQDTGMAEASQGDQLGRLVGSVTEVVASVHGQNRAEFFVGERFVLLDRFDLSDKDLCGCRY</sequence>
<name>A0A644X2Z0_9ZZZZ</name>
<organism evidence="1">
    <name type="scientific">bioreactor metagenome</name>
    <dbReference type="NCBI Taxonomy" id="1076179"/>
    <lineage>
        <taxon>unclassified sequences</taxon>
        <taxon>metagenomes</taxon>
        <taxon>ecological metagenomes</taxon>
    </lineage>
</organism>
<comment type="caution">
    <text evidence="1">The sequence shown here is derived from an EMBL/GenBank/DDBJ whole genome shotgun (WGS) entry which is preliminary data.</text>
</comment>
<reference evidence="1" key="1">
    <citation type="submission" date="2019-08" db="EMBL/GenBank/DDBJ databases">
        <authorList>
            <person name="Kucharzyk K."/>
            <person name="Murdoch R.W."/>
            <person name="Higgins S."/>
            <person name="Loffler F."/>
        </authorList>
    </citation>
    <scope>NUCLEOTIDE SEQUENCE</scope>
</reference>
<dbReference type="EMBL" id="VSSQ01001477">
    <property type="protein sequence ID" value="MPM08663.1"/>
    <property type="molecule type" value="Genomic_DNA"/>
</dbReference>